<comment type="function">
    <text evidence="5">Responsible for synthesis of pseudouridine from uracil-55 in the psi GC loop of transfer RNAs.</text>
</comment>
<protein>
    <recommendedName>
        <fullName evidence="5">tRNA pseudouridine synthase B</fullName>
        <ecNumber evidence="5">5.4.99.25</ecNumber>
    </recommendedName>
    <alternativeName>
        <fullName evidence="5">tRNA pseudouridine(55) synthase</fullName>
        <shortName evidence="5">Psi55 synthase</shortName>
    </alternativeName>
    <alternativeName>
        <fullName evidence="5">tRNA pseudouridylate synthase</fullName>
    </alternativeName>
    <alternativeName>
        <fullName evidence="5">tRNA-uridine isomerase</fullName>
    </alternativeName>
</protein>
<keyword evidence="4 5" id="KW-0413">Isomerase</keyword>
<dbReference type="InterPro" id="IPR032819">
    <property type="entry name" value="TruB_C"/>
</dbReference>
<feature type="domain" description="tRNA pseudouridylate synthase B C-terminal" evidence="9">
    <location>
        <begin position="191"/>
        <end position="222"/>
    </location>
</feature>
<gene>
    <name evidence="5 10" type="primary">truB</name>
    <name evidence="10" type="ORF">FOB48_03245</name>
</gene>
<comment type="similarity">
    <text evidence="2 5">Belongs to the pseudouridine synthase TruB family. Type 1 subfamily.</text>
</comment>
<dbReference type="Proteomes" id="UP000323865">
    <property type="component" value="Chromosome"/>
</dbReference>
<evidence type="ECO:0000313" key="11">
    <source>
        <dbReference type="Proteomes" id="UP000323865"/>
    </source>
</evidence>
<feature type="domain" description="Pseudouridine synthase II N-terminal" evidence="7">
    <location>
        <begin position="33"/>
        <end position="190"/>
    </location>
</feature>
<dbReference type="InterPro" id="IPR002501">
    <property type="entry name" value="PsdUridine_synth_N"/>
</dbReference>
<evidence type="ECO:0000256" key="2">
    <source>
        <dbReference type="ARBA" id="ARBA00005642"/>
    </source>
</evidence>
<keyword evidence="3 5" id="KW-0819">tRNA processing</keyword>
<dbReference type="Pfam" id="PF16198">
    <property type="entry name" value="TruB_C_2"/>
    <property type="match status" value="1"/>
</dbReference>
<dbReference type="InterPro" id="IPR015225">
    <property type="entry name" value="tRNA_psdUridine_synth_fam2_C"/>
</dbReference>
<dbReference type="Pfam" id="PF01509">
    <property type="entry name" value="TruB_N"/>
    <property type="match status" value="1"/>
</dbReference>
<reference evidence="10 11" key="1">
    <citation type="submission" date="2019-09" db="EMBL/GenBank/DDBJ databases">
        <title>FDA dAtabase for Regulatory Grade micrObial Sequences (FDA-ARGOS): Supporting development and validation of Infectious Disease Dx tests.</title>
        <authorList>
            <person name="Sciortino C."/>
            <person name="Tallon L."/>
            <person name="Sadzewicz L."/>
            <person name="Vavikolanu K."/>
            <person name="Mehta A."/>
            <person name="Aluvathingal J."/>
            <person name="Nadendla S."/>
            <person name="Nandy P."/>
            <person name="Geyer C."/>
            <person name="Yan Y."/>
            <person name="Sichtig H."/>
        </authorList>
    </citation>
    <scope>NUCLEOTIDE SEQUENCE [LARGE SCALE GENOMIC DNA]</scope>
    <source>
        <strain evidence="10 11">FDAARGOS_640</strain>
    </source>
</reference>
<evidence type="ECO:0000256" key="4">
    <source>
        <dbReference type="ARBA" id="ARBA00023235"/>
    </source>
</evidence>
<evidence type="ECO:0000313" key="10">
    <source>
        <dbReference type="EMBL" id="QEU11408.1"/>
    </source>
</evidence>
<feature type="region of interest" description="Disordered" evidence="6">
    <location>
        <begin position="310"/>
        <end position="335"/>
    </location>
</feature>
<dbReference type="Gene3D" id="2.30.130.10">
    <property type="entry name" value="PUA domain"/>
    <property type="match status" value="1"/>
</dbReference>
<dbReference type="HAMAP" id="MF_01080">
    <property type="entry name" value="TruB_bact"/>
    <property type="match status" value="1"/>
</dbReference>
<evidence type="ECO:0000259" key="7">
    <source>
        <dbReference type="Pfam" id="PF01509"/>
    </source>
</evidence>
<dbReference type="SUPFAM" id="SSF55120">
    <property type="entry name" value="Pseudouridine synthase"/>
    <property type="match status" value="1"/>
</dbReference>
<evidence type="ECO:0000256" key="6">
    <source>
        <dbReference type="SAM" id="MobiDB-lite"/>
    </source>
</evidence>
<feature type="domain" description="tRNA pseudouridine synthase II TruB subfamily 2 C-terminal" evidence="8">
    <location>
        <begin position="256"/>
        <end position="304"/>
    </location>
</feature>
<evidence type="ECO:0000256" key="1">
    <source>
        <dbReference type="ARBA" id="ARBA00000385"/>
    </source>
</evidence>
<comment type="catalytic activity">
    <reaction evidence="1 5">
        <text>uridine(55) in tRNA = pseudouridine(55) in tRNA</text>
        <dbReference type="Rhea" id="RHEA:42532"/>
        <dbReference type="Rhea" id="RHEA-COMP:10101"/>
        <dbReference type="Rhea" id="RHEA-COMP:10102"/>
        <dbReference type="ChEBI" id="CHEBI:65314"/>
        <dbReference type="ChEBI" id="CHEBI:65315"/>
        <dbReference type="EC" id="5.4.99.25"/>
    </reaction>
</comment>
<keyword evidence="11" id="KW-1185">Reference proteome</keyword>
<dbReference type="InterPro" id="IPR020103">
    <property type="entry name" value="PsdUridine_synth_cat_dom_sf"/>
</dbReference>
<sequence>MSKKHAGEGPHGFLLLDKPAGLTSHDVVARVRYHLNTRKVGHAGTLDPAATGLLLLGVGYGTKLLTYAVGLDKTYEATIRLGHATVTDDAEGEQVGQAAPENELRAILDEYSSLEKAIADLTGDIAQVPSAVSAIKVNGVRSYARVRGGESVELAARPIRVDRFEIREARMTEGFLDVDCVVDCSSGTYIRALARDLGAALGVGGHLTALRRTRVGGFTVEAAQLIPERDAPRAAEDPSAALTLTPLGKAALSFLPLHAVSESEATALRHGQWIEASQASDPEAFPAAAIVPPTGELVAIVEPAPKKGLLKSASVIPRPPRTPLASPSPRATTRR</sequence>
<evidence type="ECO:0000256" key="3">
    <source>
        <dbReference type="ARBA" id="ARBA00022694"/>
    </source>
</evidence>
<dbReference type="Pfam" id="PF09142">
    <property type="entry name" value="TruB_C"/>
    <property type="match status" value="1"/>
</dbReference>
<dbReference type="NCBIfam" id="TIGR00431">
    <property type="entry name" value="TruB"/>
    <property type="match status" value="1"/>
</dbReference>
<evidence type="ECO:0000259" key="9">
    <source>
        <dbReference type="Pfam" id="PF16198"/>
    </source>
</evidence>
<dbReference type="PANTHER" id="PTHR13767">
    <property type="entry name" value="TRNA-PSEUDOURIDINE SYNTHASE"/>
    <property type="match status" value="1"/>
</dbReference>
<evidence type="ECO:0000256" key="5">
    <source>
        <dbReference type="HAMAP-Rule" id="MF_01080"/>
    </source>
</evidence>
<dbReference type="InterPro" id="IPR036974">
    <property type="entry name" value="PUA_sf"/>
</dbReference>
<accession>A0ABX6A3P3</accession>
<dbReference type="InterPro" id="IPR014780">
    <property type="entry name" value="tRNA_psdUridine_synth_TruB"/>
</dbReference>
<organism evidence="10 11">
    <name type="scientific">Dermabacter vaginalis</name>
    <dbReference type="NCBI Taxonomy" id="1630135"/>
    <lineage>
        <taxon>Bacteria</taxon>
        <taxon>Bacillati</taxon>
        <taxon>Actinomycetota</taxon>
        <taxon>Actinomycetes</taxon>
        <taxon>Micrococcales</taxon>
        <taxon>Dermabacteraceae</taxon>
        <taxon>Dermabacter</taxon>
    </lineage>
</organism>
<proteinExistence type="inferred from homology"/>
<dbReference type="EC" id="5.4.99.25" evidence="5"/>
<dbReference type="PANTHER" id="PTHR13767:SF2">
    <property type="entry name" value="PSEUDOURIDYLATE SYNTHASE TRUB1"/>
    <property type="match status" value="1"/>
</dbReference>
<dbReference type="RefSeq" id="WP_150332882.1">
    <property type="nucleotide sequence ID" value="NZ_CP044108.1"/>
</dbReference>
<dbReference type="Gene3D" id="3.30.2350.10">
    <property type="entry name" value="Pseudouridine synthase"/>
    <property type="match status" value="1"/>
</dbReference>
<dbReference type="CDD" id="cd02573">
    <property type="entry name" value="PseudoU_synth_EcTruB"/>
    <property type="match status" value="1"/>
</dbReference>
<dbReference type="EMBL" id="CP044108">
    <property type="protein sequence ID" value="QEU11408.1"/>
    <property type="molecule type" value="Genomic_DNA"/>
</dbReference>
<name>A0ABX6A3P3_9MICO</name>
<feature type="active site" description="Nucleophile" evidence="5">
    <location>
        <position position="47"/>
    </location>
</feature>
<evidence type="ECO:0000259" key="8">
    <source>
        <dbReference type="Pfam" id="PF09142"/>
    </source>
</evidence>